<feature type="domain" description="EamA" evidence="2">
    <location>
        <begin position="14"/>
        <end position="146"/>
    </location>
</feature>
<feature type="transmembrane region" description="Helical" evidence="1">
    <location>
        <begin position="40"/>
        <end position="61"/>
    </location>
</feature>
<feature type="transmembrane region" description="Helical" evidence="1">
    <location>
        <begin position="216"/>
        <end position="234"/>
    </location>
</feature>
<dbReference type="InterPro" id="IPR037185">
    <property type="entry name" value="EmrE-like"/>
</dbReference>
<evidence type="ECO:0000256" key="1">
    <source>
        <dbReference type="SAM" id="Phobius"/>
    </source>
</evidence>
<dbReference type="Gene3D" id="1.10.3730.20">
    <property type="match status" value="1"/>
</dbReference>
<dbReference type="PANTHER" id="PTHR22911">
    <property type="entry name" value="ACYL-MALONYL CONDENSING ENZYME-RELATED"/>
    <property type="match status" value="1"/>
</dbReference>
<dbReference type="Proteomes" id="UP001318682">
    <property type="component" value="Chromosome"/>
</dbReference>
<protein>
    <submittedName>
        <fullName evidence="3">Riboflavin transporter</fullName>
    </submittedName>
</protein>
<feature type="transmembrane region" description="Helical" evidence="1">
    <location>
        <begin position="155"/>
        <end position="173"/>
    </location>
</feature>
<keyword evidence="4" id="KW-1185">Reference proteome</keyword>
<keyword evidence="1" id="KW-0472">Membrane</keyword>
<sequence>MQIDIATDTRTNTLGSLWMVGAMAAFALEDSLIKLAAQTLEVGQILVLFGLGGALIFAGIARMQRDRLCTADAISPAMRLRVGFEITGRLFFALAITLTPLSSATVILQATPLVVVAGAAMVFGEKVGPRRWIAIGIGLLGVLVIVQPGSDSFSLLSLLAVIAMFGFAGRDLASRAAPRALSASVLGFYGFLSVVMAGVFYTLWAGQTFEPLSGGAALYLMGATFAGVLAYTSLMKAMRMGQVSAVTPFRYTRLLFGIGFGVMLFGEQLSWSVLAGCALIVVSGLFTLWRGQKASAPV</sequence>
<feature type="transmembrane region" description="Helical" evidence="1">
    <location>
        <begin position="82"/>
        <end position="100"/>
    </location>
</feature>
<feature type="transmembrane region" description="Helical" evidence="1">
    <location>
        <begin position="246"/>
        <end position="265"/>
    </location>
</feature>
<dbReference type="RefSeq" id="WP_187431295.1">
    <property type="nucleotide sequence ID" value="NZ_CP143423.1"/>
</dbReference>
<name>A0ABZ2BRQ7_9RHOB</name>
<accession>A0ABZ2BRQ7</accession>
<keyword evidence="1" id="KW-0812">Transmembrane</keyword>
<feature type="transmembrane region" description="Helical" evidence="1">
    <location>
        <begin position="12"/>
        <end position="28"/>
    </location>
</feature>
<gene>
    <name evidence="3" type="primary">ribN_2</name>
    <name evidence="3" type="ORF">ROLI_011040</name>
</gene>
<dbReference type="InterPro" id="IPR000620">
    <property type="entry name" value="EamA_dom"/>
</dbReference>
<dbReference type="SUPFAM" id="SSF103481">
    <property type="entry name" value="Multidrug resistance efflux transporter EmrE"/>
    <property type="match status" value="2"/>
</dbReference>
<organism evidence="3 4">
    <name type="scientific">Roseobacter fucihabitans</name>
    <dbReference type="NCBI Taxonomy" id="1537242"/>
    <lineage>
        <taxon>Bacteria</taxon>
        <taxon>Pseudomonadati</taxon>
        <taxon>Pseudomonadota</taxon>
        <taxon>Alphaproteobacteria</taxon>
        <taxon>Rhodobacterales</taxon>
        <taxon>Roseobacteraceae</taxon>
        <taxon>Roseobacter</taxon>
    </lineage>
</organism>
<reference evidence="4" key="1">
    <citation type="submission" date="2024-01" db="EMBL/GenBank/DDBJ databases">
        <title>Roseobacter fucihabitans sp. nov., isolated from the brown alga Fucus spiralis.</title>
        <authorList>
            <person name="Hahnke S."/>
            <person name="Berger M."/>
            <person name="Schlingloff A."/>
            <person name="Athale I."/>
            <person name="Neumann-Schaal M."/>
            <person name="Adenaya A."/>
            <person name="Poehlein A."/>
            <person name="Daniel R."/>
            <person name="Pertersen J."/>
            <person name="Brinkhoff T."/>
        </authorList>
    </citation>
    <scope>NUCLEOTIDE SEQUENCE [LARGE SCALE GENOMIC DNA]</scope>
    <source>
        <strain evidence="4">B14</strain>
    </source>
</reference>
<feature type="domain" description="EamA" evidence="2">
    <location>
        <begin position="158"/>
        <end position="287"/>
    </location>
</feature>
<feature type="transmembrane region" description="Helical" evidence="1">
    <location>
        <begin position="131"/>
        <end position="149"/>
    </location>
</feature>
<feature type="transmembrane region" description="Helical" evidence="1">
    <location>
        <begin position="185"/>
        <end position="204"/>
    </location>
</feature>
<evidence type="ECO:0000313" key="4">
    <source>
        <dbReference type="Proteomes" id="UP001318682"/>
    </source>
</evidence>
<dbReference type="EMBL" id="CP143423">
    <property type="protein sequence ID" value="WVX48026.1"/>
    <property type="molecule type" value="Genomic_DNA"/>
</dbReference>
<dbReference type="Pfam" id="PF00892">
    <property type="entry name" value="EamA"/>
    <property type="match status" value="2"/>
</dbReference>
<dbReference type="PANTHER" id="PTHR22911:SF103">
    <property type="entry name" value="BLR2811 PROTEIN"/>
    <property type="match status" value="1"/>
</dbReference>
<evidence type="ECO:0000313" key="3">
    <source>
        <dbReference type="EMBL" id="WVX48026.1"/>
    </source>
</evidence>
<feature type="transmembrane region" description="Helical" evidence="1">
    <location>
        <begin position="106"/>
        <end position="124"/>
    </location>
</feature>
<feature type="transmembrane region" description="Helical" evidence="1">
    <location>
        <begin position="271"/>
        <end position="289"/>
    </location>
</feature>
<evidence type="ECO:0000259" key="2">
    <source>
        <dbReference type="Pfam" id="PF00892"/>
    </source>
</evidence>
<keyword evidence="1" id="KW-1133">Transmembrane helix</keyword>
<proteinExistence type="predicted"/>